<dbReference type="SUPFAM" id="SSF51069">
    <property type="entry name" value="Carbonic anhydrase"/>
    <property type="match status" value="1"/>
</dbReference>
<evidence type="ECO:0000313" key="8">
    <source>
        <dbReference type="Proteomes" id="UP000479000"/>
    </source>
</evidence>
<keyword evidence="2 4" id="KW-0479">Metal-binding</keyword>
<sequence>MSRLATRTGFILMRHYPVRPRYVSATQLLFEIDEGFLLVMLMCFDFFFCAVRRTLIKQMMLIMFDHSRMIKSIRQPFTIANKRYRRSVEMELIDTDGMKWAHIHANPLNLKMSNTGYTVTMNASYAGLFTPTLEGGILLSPYKFAQLHFHWSQDNETGSEHRVEGEGYPLEAHVVLFNSDHETFENAIAKENGVAILVYFFEIHETSSVQQLTKHLRKVKEPYSQFPLDTISLSSIFPAITSDIVTYFGHMANQCNHGVLWLISRTTLAITEDELAQFRSVKLKFDRSAVCNSRAVAAACERKIFILDSSAEDKDKVLHPLPGAINPKRKAVQEKIGDKRASRKSSRRASRRASRRQSKRASKK</sequence>
<comment type="function">
    <text evidence="4">Reversible hydration of carbon dioxide.</text>
</comment>
<dbReference type="AlphaFoldDB" id="A0A6H5HA23"/>
<evidence type="ECO:0000256" key="1">
    <source>
        <dbReference type="ARBA" id="ARBA00010718"/>
    </source>
</evidence>
<dbReference type="CDD" id="cd00326">
    <property type="entry name" value="alpha_CA"/>
    <property type="match status" value="1"/>
</dbReference>
<evidence type="ECO:0000313" key="7">
    <source>
        <dbReference type="EMBL" id="CAB0013852.1"/>
    </source>
</evidence>
<keyword evidence="8" id="KW-1185">Reference proteome</keyword>
<dbReference type="GO" id="GO:0005737">
    <property type="term" value="C:cytoplasm"/>
    <property type="evidence" value="ECO:0007669"/>
    <property type="project" value="TreeGrafter"/>
</dbReference>
<accession>A0A6H5HA23</accession>
<dbReference type="InterPro" id="IPR023561">
    <property type="entry name" value="Carbonic_anhydrase_a-class"/>
</dbReference>
<organism evidence="7 8">
    <name type="scientific">Nesidiocoris tenuis</name>
    <dbReference type="NCBI Taxonomy" id="355587"/>
    <lineage>
        <taxon>Eukaryota</taxon>
        <taxon>Metazoa</taxon>
        <taxon>Ecdysozoa</taxon>
        <taxon>Arthropoda</taxon>
        <taxon>Hexapoda</taxon>
        <taxon>Insecta</taxon>
        <taxon>Pterygota</taxon>
        <taxon>Neoptera</taxon>
        <taxon>Paraneoptera</taxon>
        <taxon>Hemiptera</taxon>
        <taxon>Heteroptera</taxon>
        <taxon>Panheteroptera</taxon>
        <taxon>Cimicomorpha</taxon>
        <taxon>Miridae</taxon>
        <taxon>Dicyphina</taxon>
        <taxon>Nesidiocoris</taxon>
    </lineage>
</organism>
<dbReference type="Gene3D" id="3.10.200.10">
    <property type="entry name" value="Alpha carbonic anhydrase"/>
    <property type="match status" value="1"/>
</dbReference>
<feature type="compositionally biased region" description="Basic residues" evidence="5">
    <location>
        <begin position="341"/>
        <end position="364"/>
    </location>
</feature>
<dbReference type="Pfam" id="PF00194">
    <property type="entry name" value="Carb_anhydrase"/>
    <property type="match status" value="1"/>
</dbReference>
<dbReference type="PANTHER" id="PTHR18952:SF233">
    <property type="entry name" value="CARBONIC ANHYDRASE 14"/>
    <property type="match status" value="1"/>
</dbReference>
<dbReference type="GO" id="GO:0008270">
    <property type="term" value="F:zinc ion binding"/>
    <property type="evidence" value="ECO:0007669"/>
    <property type="project" value="UniProtKB-UniRule"/>
</dbReference>
<dbReference type="SMART" id="SM01057">
    <property type="entry name" value="Carb_anhydrase"/>
    <property type="match status" value="1"/>
</dbReference>
<dbReference type="OrthoDB" id="429145at2759"/>
<feature type="domain" description="Alpha-carbonic anhydrase" evidence="6">
    <location>
        <begin position="44"/>
        <end position="308"/>
    </location>
</feature>
<feature type="region of interest" description="Disordered" evidence="5">
    <location>
        <begin position="318"/>
        <end position="364"/>
    </location>
</feature>
<evidence type="ECO:0000256" key="3">
    <source>
        <dbReference type="ARBA" id="ARBA00022833"/>
    </source>
</evidence>
<dbReference type="InterPro" id="IPR036398">
    <property type="entry name" value="CA_dom_sf"/>
</dbReference>
<dbReference type="Proteomes" id="UP000479000">
    <property type="component" value="Unassembled WGS sequence"/>
</dbReference>
<comment type="similarity">
    <text evidence="1 4">Belongs to the alpha-carbonic anhydrase family.</text>
</comment>
<dbReference type="EMBL" id="CADCXU010027028">
    <property type="protein sequence ID" value="CAB0013852.1"/>
    <property type="molecule type" value="Genomic_DNA"/>
</dbReference>
<dbReference type="PANTHER" id="PTHR18952">
    <property type="entry name" value="CARBONIC ANHYDRASE"/>
    <property type="match status" value="1"/>
</dbReference>
<comment type="catalytic activity">
    <reaction evidence="4">
        <text>hydrogencarbonate + H(+) = CO2 + H2O</text>
        <dbReference type="Rhea" id="RHEA:10748"/>
        <dbReference type="ChEBI" id="CHEBI:15377"/>
        <dbReference type="ChEBI" id="CHEBI:15378"/>
        <dbReference type="ChEBI" id="CHEBI:16526"/>
        <dbReference type="ChEBI" id="CHEBI:17544"/>
        <dbReference type="EC" id="4.2.1.1"/>
    </reaction>
</comment>
<evidence type="ECO:0000256" key="2">
    <source>
        <dbReference type="ARBA" id="ARBA00022723"/>
    </source>
</evidence>
<reference evidence="7 8" key="1">
    <citation type="submission" date="2020-02" db="EMBL/GenBank/DDBJ databases">
        <authorList>
            <person name="Ferguson B K."/>
        </authorList>
    </citation>
    <scope>NUCLEOTIDE SEQUENCE [LARGE SCALE GENOMIC DNA]</scope>
</reference>
<evidence type="ECO:0000256" key="4">
    <source>
        <dbReference type="RuleBase" id="RU367011"/>
    </source>
</evidence>
<dbReference type="PROSITE" id="PS51144">
    <property type="entry name" value="ALPHA_CA_2"/>
    <property type="match status" value="1"/>
</dbReference>
<name>A0A6H5HA23_9HEMI</name>
<dbReference type="InterPro" id="IPR018338">
    <property type="entry name" value="Carbonic_anhydrase_a-class_CS"/>
</dbReference>
<keyword evidence="4" id="KW-0456">Lyase</keyword>
<dbReference type="PROSITE" id="PS00162">
    <property type="entry name" value="ALPHA_CA_1"/>
    <property type="match status" value="1"/>
</dbReference>
<dbReference type="EC" id="4.2.1.1" evidence="4"/>
<dbReference type="InterPro" id="IPR001148">
    <property type="entry name" value="CA_dom"/>
</dbReference>
<gene>
    <name evidence="7" type="ORF">NTEN_LOCUS18403</name>
</gene>
<keyword evidence="3 4" id="KW-0862">Zinc</keyword>
<dbReference type="GO" id="GO:0004089">
    <property type="term" value="F:carbonate dehydratase activity"/>
    <property type="evidence" value="ECO:0007669"/>
    <property type="project" value="UniProtKB-UniRule"/>
</dbReference>
<proteinExistence type="inferred from homology"/>
<protein>
    <recommendedName>
        <fullName evidence="4">Carbonic anhydrase</fullName>
        <ecNumber evidence="4">4.2.1.1</ecNumber>
    </recommendedName>
</protein>
<comment type="cofactor">
    <cofactor evidence="4">
        <name>Zn(2+)</name>
        <dbReference type="ChEBI" id="CHEBI:29105"/>
    </cofactor>
</comment>
<feature type="compositionally biased region" description="Basic and acidic residues" evidence="5">
    <location>
        <begin position="331"/>
        <end position="340"/>
    </location>
</feature>
<evidence type="ECO:0000256" key="5">
    <source>
        <dbReference type="SAM" id="MobiDB-lite"/>
    </source>
</evidence>
<evidence type="ECO:0000259" key="6">
    <source>
        <dbReference type="PROSITE" id="PS51144"/>
    </source>
</evidence>